<dbReference type="InterPro" id="IPR002048">
    <property type="entry name" value="EF_hand_dom"/>
</dbReference>
<gene>
    <name evidence="3 4" type="primary">LOC108624187</name>
</gene>
<evidence type="ECO:0000313" key="2">
    <source>
        <dbReference type="Proteomes" id="UP000694925"/>
    </source>
</evidence>
<dbReference type="Proteomes" id="UP000694925">
    <property type="component" value="Unplaced"/>
</dbReference>
<dbReference type="Pfam" id="PF13833">
    <property type="entry name" value="EF-hand_8"/>
    <property type="match status" value="1"/>
</dbReference>
<dbReference type="Gene3D" id="1.10.238.10">
    <property type="entry name" value="EF-hand"/>
    <property type="match status" value="1"/>
</dbReference>
<dbReference type="InterPro" id="IPR011992">
    <property type="entry name" value="EF-hand-dom_pair"/>
</dbReference>
<evidence type="ECO:0000313" key="4">
    <source>
        <dbReference type="RefSeq" id="XP_026668726.1"/>
    </source>
</evidence>
<feature type="domain" description="EF-hand" evidence="1">
    <location>
        <begin position="110"/>
        <end position="145"/>
    </location>
</feature>
<dbReference type="RefSeq" id="XP_026668726.1">
    <property type="nucleotide sequence ID" value="XM_026812925.1"/>
</dbReference>
<evidence type="ECO:0000313" key="3">
    <source>
        <dbReference type="RefSeq" id="XP_017878796.1"/>
    </source>
</evidence>
<dbReference type="GeneID" id="108624187"/>
<accession>A0AAJ7RZS9</accession>
<evidence type="ECO:0000259" key="1">
    <source>
        <dbReference type="PROSITE" id="PS50222"/>
    </source>
</evidence>
<dbReference type="PROSITE" id="PS50222">
    <property type="entry name" value="EF_HAND_2"/>
    <property type="match status" value="1"/>
</dbReference>
<organism evidence="2 4">
    <name type="scientific">Ceratina calcarata</name>
    <dbReference type="NCBI Taxonomy" id="156304"/>
    <lineage>
        <taxon>Eukaryota</taxon>
        <taxon>Metazoa</taxon>
        <taxon>Ecdysozoa</taxon>
        <taxon>Arthropoda</taxon>
        <taxon>Hexapoda</taxon>
        <taxon>Insecta</taxon>
        <taxon>Pterygota</taxon>
        <taxon>Neoptera</taxon>
        <taxon>Endopterygota</taxon>
        <taxon>Hymenoptera</taxon>
        <taxon>Apocrita</taxon>
        <taxon>Aculeata</taxon>
        <taxon>Apoidea</taxon>
        <taxon>Anthophila</taxon>
        <taxon>Apidae</taxon>
        <taxon>Ceratina</taxon>
        <taxon>Zadontomerus</taxon>
    </lineage>
</organism>
<reference evidence="3 4" key="1">
    <citation type="submission" date="2025-04" db="UniProtKB">
        <authorList>
            <consortium name="RefSeq"/>
        </authorList>
    </citation>
    <scope>IDENTIFICATION</scope>
    <source>
        <tissue evidence="3 4">Whole body</tissue>
    </source>
</reference>
<dbReference type="GO" id="GO:0005509">
    <property type="term" value="F:calcium ion binding"/>
    <property type="evidence" value="ECO:0007669"/>
    <property type="project" value="InterPro"/>
</dbReference>
<protein>
    <submittedName>
        <fullName evidence="3 4">EF-hand calcium-binding domain-containing protein 11-like</fullName>
    </submittedName>
</protein>
<dbReference type="SMART" id="SM00054">
    <property type="entry name" value="EFh"/>
    <property type="match status" value="3"/>
</dbReference>
<dbReference type="KEGG" id="ccal:108624187"/>
<keyword evidence="2" id="KW-1185">Reference proteome</keyword>
<name>A0AAJ7RZS9_9HYME</name>
<dbReference type="AlphaFoldDB" id="A0AAJ7RZS9"/>
<dbReference type="SUPFAM" id="SSF47473">
    <property type="entry name" value="EF-hand"/>
    <property type="match status" value="1"/>
</dbReference>
<sequence length="148" mass="17232">MLPNNFKDRAKMAFNYADVDCKGSLTKRQYKIAMTAVFGCRPDKTEVRQAFQSTERISYELFELWVSKKCIANDSQVNAEVLFALLDRDYKGYLVLEDFYSASKAVDLKVYSPVWQMVFKELDRQRKGRLGFDEFLCILPAAYECTTR</sequence>
<dbReference type="RefSeq" id="XP_017878796.1">
    <property type="nucleotide sequence ID" value="XM_018023307.2"/>
</dbReference>
<proteinExistence type="predicted"/>